<dbReference type="Proteomes" id="UP000295063">
    <property type="component" value="Unassembled WGS sequence"/>
</dbReference>
<protein>
    <recommendedName>
        <fullName evidence="4">Nickel transport protein</fullName>
    </recommendedName>
</protein>
<accession>A0A4R1PY49</accession>
<name>A0A4R1PY49_9FIRM</name>
<keyword evidence="1" id="KW-0812">Transmembrane</keyword>
<evidence type="ECO:0000313" key="2">
    <source>
        <dbReference type="EMBL" id="TCL37712.1"/>
    </source>
</evidence>
<sequence>MKKGIMLALFLVLFGQTVVFAHQMVIEPLPQQRIKVYYEGGTSSKDINITLFDATGQVVFMKKVDEKGEFDYSRYSKVDSLIADDGMGHRVMWKVGEPVHNVTGNERWIRISLIASTLAAIGYAFYERSKRKRLETILNK</sequence>
<proteinExistence type="predicted"/>
<feature type="transmembrane region" description="Helical" evidence="1">
    <location>
        <begin position="108"/>
        <end position="126"/>
    </location>
</feature>
<gene>
    <name evidence="2" type="ORF">EV210_105146</name>
</gene>
<evidence type="ECO:0000256" key="1">
    <source>
        <dbReference type="SAM" id="Phobius"/>
    </source>
</evidence>
<keyword evidence="3" id="KW-1185">Reference proteome</keyword>
<evidence type="ECO:0008006" key="4">
    <source>
        <dbReference type="Google" id="ProtNLM"/>
    </source>
</evidence>
<dbReference type="OrthoDB" id="2886722at2"/>
<organism evidence="2 3">
    <name type="scientific">Anaerospora hongkongensis</name>
    <dbReference type="NCBI Taxonomy" id="244830"/>
    <lineage>
        <taxon>Bacteria</taxon>
        <taxon>Bacillati</taxon>
        <taxon>Bacillota</taxon>
        <taxon>Negativicutes</taxon>
        <taxon>Selenomonadales</taxon>
        <taxon>Sporomusaceae</taxon>
        <taxon>Anaerospora</taxon>
    </lineage>
</organism>
<evidence type="ECO:0000313" key="3">
    <source>
        <dbReference type="Proteomes" id="UP000295063"/>
    </source>
</evidence>
<dbReference type="EMBL" id="SLUI01000005">
    <property type="protein sequence ID" value="TCL37712.1"/>
    <property type="molecule type" value="Genomic_DNA"/>
</dbReference>
<dbReference type="AlphaFoldDB" id="A0A4R1PY49"/>
<dbReference type="RefSeq" id="WP_132078685.1">
    <property type="nucleotide sequence ID" value="NZ_DALYTA010000031.1"/>
</dbReference>
<comment type="caution">
    <text evidence="2">The sequence shown here is derived from an EMBL/GenBank/DDBJ whole genome shotgun (WGS) entry which is preliminary data.</text>
</comment>
<keyword evidence="1" id="KW-1133">Transmembrane helix</keyword>
<reference evidence="2 3" key="1">
    <citation type="submission" date="2019-03" db="EMBL/GenBank/DDBJ databases">
        <title>Genomic Encyclopedia of Type Strains, Phase IV (KMG-IV): sequencing the most valuable type-strain genomes for metagenomic binning, comparative biology and taxonomic classification.</title>
        <authorList>
            <person name="Goeker M."/>
        </authorList>
    </citation>
    <scope>NUCLEOTIDE SEQUENCE [LARGE SCALE GENOMIC DNA]</scope>
    <source>
        <strain evidence="2 3">DSM 15969</strain>
    </source>
</reference>
<keyword evidence="1" id="KW-0472">Membrane</keyword>